<evidence type="ECO:0000313" key="1">
    <source>
        <dbReference type="EMBL" id="KAI0034978.1"/>
    </source>
</evidence>
<gene>
    <name evidence="1" type="ORF">K488DRAFT_83440</name>
</gene>
<comment type="caution">
    <text evidence="1">The sequence shown here is derived from an EMBL/GenBank/DDBJ whole genome shotgun (WGS) entry which is preliminary data.</text>
</comment>
<reference evidence="1" key="2">
    <citation type="journal article" date="2022" name="New Phytol.">
        <title>Evolutionary transition to the ectomycorrhizal habit in the genomes of a hyperdiverse lineage of mushroom-forming fungi.</title>
        <authorList>
            <person name="Looney B."/>
            <person name="Miyauchi S."/>
            <person name="Morin E."/>
            <person name="Drula E."/>
            <person name="Courty P.E."/>
            <person name="Kohler A."/>
            <person name="Kuo A."/>
            <person name="LaButti K."/>
            <person name="Pangilinan J."/>
            <person name="Lipzen A."/>
            <person name="Riley R."/>
            <person name="Andreopoulos W."/>
            <person name="He G."/>
            <person name="Johnson J."/>
            <person name="Nolan M."/>
            <person name="Tritt A."/>
            <person name="Barry K.W."/>
            <person name="Grigoriev I.V."/>
            <person name="Nagy L.G."/>
            <person name="Hibbett D."/>
            <person name="Henrissat B."/>
            <person name="Matheny P.B."/>
            <person name="Labbe J."/>
            <person name="Martin F.M."/>
        </authorList>
    </citation>
    <scope>NUCLEOTIDE SEQUENCE</scope>
    <source>
        <strain evidence="1">EC-137</strain>
    </source>
</reference>
<sequence length="249" mass="27135">MARQRQRKLTLATGEEIDISKKLTVYNEEVIEAMRLRIIELEDRAADAEPPTKRRKTAAGIGVENAGPSDEPTAAQLKKDDKKNQMQIKKLFDRLKKECKAAGLKFQGSQRQVKFDEVLEQAEFDALFKGRGILIQPTPTNKPTSTVTIIELSGAQAEMLFGEGNAKVDQLKGTAWTIGGGPRFAKSEKIGTVDVKIDALEIQYSHNTMKCTLKFDVSQVGGGCGVYGTSHKAYGGGFGGGFSGLGLYF</sequence>
<keyword evidence="2" id="KW-1185">Reference proteome</keyword>
<evidence type="ECO:0000313" key="2">
    <source>
        <dbReference type="Proteomes" id="UP000814128"/>
    </source>
</evidence>
<reference evidence="1" key="1">
    <citation type="submission" date="2021-02" db="EMBL/GenBank/DDBJ databases">
        <authorList>
            <consortium name="DOE Joint Genome Institute"/>
            <person name="Ahrendt S."/>
            <person name="Looney B.P."/>
            <person name="Miyauchi S."/>
            <person name="Morin E."/>
            <person name="Drula E."/>
            <person name="Courty P.E."/>
            <person name="Chicoki N."/>
            <person name="Fauchery L."/>
            <person name="Kohler A."/>
            <person name="Kuo A."/>
            <person name="Labutti K."/>
            <person name="Pangilinan J."/>
            <person name="Lipzen A."/>
            <person name="Riley R."/>
            <person name="Andreopoulos W."/>
            <person name="He G."/>
            <person name="Johnson J."/>
            <person name="Barry K.W."/>
            <person name="Grigoriev I.V."/>
            <person name="Nagy L."/>
            <person name="Hibbett D."/>
            <person name="Henrissat B."/>
            <person name="Matheny P.B."/>
            <person name="Labbe J."/>
            <person name="Martin F."/>
        </authorList>
    </citation>
    <scope>NUCLEOTIDE SEQUENCE</scope>
    <source>
        <strain evidence="1">EC-137</strain>
    </source>
</reference>
<name>A0ACB8QT29_9AGAM</name>
<dbReference type="EMBL" id="MU273491">
    <property type="protein sequence ID" value="KAI0034978.1"/>
    <property type="molecule type" value="Genomic_DNA"/>
</dbReference>
<accession>A0ACB8QT29</accession>
<protein>
    <submittedName>
        <fullName evidence="1">Uncharacterized protein</fullName>
    </submittedName>
</protein>
<organism evidence="1 2">
    <name type="scientific">Vararia minispora EC-137</name>
    <dbReference type="NCBI Taxonomy" id="1314806"/>
    <lineage>
        <taxon>Eukaryota</taxon>
        <taxon>Fungi</taxon>
        <taxon>Dikarya</taxon>
        <taxon>Basidiomycota</taxon>
        <taxon>Agaricomycotina</taxon>
        <taxon>Agaricomycetes</taxon>
        <taxon>Russulales</taxon>
        <taxon>Lachnocladiaceae</taxon>
        <taxon>Vararia</taxon>
    </lineage>
</organism>
<proteinExistence type="predicted"/>
<dbReference type="Proteomes" id="UP000814128">
    <property type="component" value="Unassembled WGS sequence"/>
</dbReference>